<accession>A0A1H6C7T7</accession>
<dbReference type="InterPro" id="IPR005119">
    <property type="entry name" value="LysR_subst-bd"/>
</dbReference>
<dbReference type="PANTHER" id="PTHR30579:SF7">
    <property type="entry name" value="HTH-TYPE TRANSCRIPTIONAL REGULATOR LRHA-RELATED"/>
    <property type="match status" value="1"/>
</dbReference>
<dbReference type="PANTHER" id="PTHR30579">
    <property type="entry name" value="TRANSCRIPTIONAL REGULATOR"/>
    <property type="match status" value="1"/>
</dbReference>
<dbReference type="PROSITE" id="PS50931">
    <property type="entry name" value="HTH_LYSR"/>
    <property type="match status" value="1"/>
</dbReference>
<feature type="domain" description="HTH lysR-type" evidence="5">
    <location>
        <begin position="6"/>
        <end position="63"/>
    </location>
</feature>
<keyword evidence="2" id="KW-0805">Transcription regulation</keyword>
<dbReference type="AlphaFoldDB" id="A0A1H6C7T7"/>
<evidence type="ECO:0000256" key="1">
    <source>
        <dbReference type="ARBA" id="ARBA00009437"/>
    </source>
</evidence>
<dbReference type="Pfam" id="PF03466">
    <property type="entry name" value="LysR_substrate"/>
    <property type="match status" value="1"/>
</dbReference>
<evidence type="ECO:0000313" key="7">
    <source>
        <dbReference type="Proteomes" id="UP000236745"/>
    </source>
</evidence>
<dbReference type="Proteomes" id="UP000236745">
    <property type="component" value="Unassembled WGS sequence"/>
</dbReference>
<dbReference type="InterPro" id="IPR036390">
    <property type="entry name" value="WH_DNA-bd_sf"/>
</dbReference>
<reference evidence="6 7" key="1">
    <citation type="submission" date="2016-10" db="EMBL/GenBank/DDBJ databases">
        <authorList>
            <person name="de Groot N.N."/>
        </authorList>
    </citation>
    <scope>NUCLEOTIDE SEQUENCE [LARGE SCALE GENOMIC DNA]</scope>
    <source>
        <strain evidence="6 7">DSM 22012</strain>
    </source>
</reference>
<name>A0A1H6C7T7_9GAMM</name>
<dbReference type="InterPro" id="IPR000847">
    <property type="entry name" value="LysR_HTH_N"/>
</dbReference>
<proteinExistence type="inferred from homology"/>
<dbReference type="InterPro" id="IPR036388">
    <property type="entry name" value="WH-like_DNA-bd_sf"/>
</dbReference>
<dbReference type="EMBL" id="FNVQ01000003">
    <property type="protein sequence ID" value="SEG68695.1"/>
    <property type="molecule type" value="Genomic_DNA"/>
</dbReference>
<protein>
    <submittedName>
        <fullName evidence="6">Transcriptional regulator</fullName>
    </submittedName>
</protein>
<dbReference type="SUPFAM" id="SSF53850">
    <property type="entry name" value="Periplasmic binding protein-like II"/>
    <property type="match status" value="1"/>
</dbReference>
<dbReference type="Pfam" id="PF00126">
    <property type="entry name" value="HTH_1"/>
    <property type="match status" value="1"/>
</dbReference>
<gene>
    <name evidence="6" type="ORF">SAMN05444390_103239</name>
</gene>
<dbReference type="Gene3D" id="3.40.190.10">
    <property type="entry name" value="Periplasmic binding protein-like II"/>
    <property type="match status" value="2"/>
</dbReference>
<keyword evidence="3" id="KW-0238">DNA-binding</keyword>
<dbReference type="GO" id="GO:0003700">
    <property type="term" value="F:DNA-binding transcription factor activity"/>
    <property type="evidence" value="ECO:0007669"/>
    <property type="project" value="InterPro"/>
</dbReference>
<dbReference type="SUPFAM" id="SSF46785">
    <property type="entry name" value="Winged helix' DNA-binding domain"/>
    <property type="match status" value="1"/>
</dbReference>
<evidence type="ECO:0000256" key="2">
    <source>
        <dbReference type="ARBA" id="ARBA00023015"/>
    </source>
</evidence>
<organism evidence="6 7">
    <name type="scientific">Marinobacterium lutimaris</name>
    <dbReference type="NCBI Taxonomy" id="568106"/>
    <lineage>
        <taxon>Bacteria</taxon>
        <taxon>Pseudomonadati</taxon>
        <taxon>Pseudomonadota</taxon>
        <taxon>Gammaproteobacteria</taxon>
        <taxon>Oceanospirillales</taxon>
        <taxon>Oceanospirillaceae</taxon>
        <taxon>Marinobacterium</taxon>
    </lineage>
</organism>
<evidence type="ECO:0000256" key="3">
    <source>
        <dbReference type="ARBA" id="ARBA00023125"/>
    </source>
</evidence>
<dbReference type="OrthoDB" id="5723059at2"/>
<keyword evidence="7" id="KW-1185">Reference proteome</keyword>
<dbReference type="GO" id="GO:0003677">
    <property type="term" value="F:DNA binding"/>
    <property type="evidence" value="ECO:0007669"/>
    <property type="project" value="UniProtKB-KW"/>
</dbReference>
<dbReference type="Gene3D" id="1.10.10.10">
    <property type="entry name" value="Winged helix-like DNA-binding domain superfamily/Winged helix DNA-binding domain"/>
    <property type="match status" value="1"/>
</dbReference>
<dbReference type="RefSeq" id="WP_104004085.1">
    <property type="nucleotide sequence ID" value="NZ_FNVQ01000003.1"/>
</dbReference>
<dbReference type="InterPro" id="IPR050176">
    <property type="entry name" value="LTTR"/>
</dbReference>
<evidence type="ECO:0000259" key="5">
    <source>
        <dbReference type="PROSITE" id="PS50931"/>
    </source>
</evidence>
<keyword evidence="4" id="KW-0804">Transcription</keyword>
<sequence length="312" mass="33889">MKTISFDLDALRTFVLGIELGSFALAAERLHRSTSAASAQLKKLEQQCDVALVRKVGRHLQPTDAGEVLLAYARRLLALNDEAAQAIGGAQLPGRIRFGMQEDFSEALLPSVLASFTRAHPQVQLSANVARNAVLLDGIRSDEMDLALCWAAGESSAYSEVLAQLPLRWIGPADIELQRTLLTGEPLKLVMFEKPCLMRQWATEALDRAGIPWQVVFASQGLGGVWQAVQAGLGVTVRTDFGLPSSLSVIGDGSLPRLGEIGIRLDRSRAELGEVEQRLYGILREQIQRYLGTTASEYYSGDGIDLNEMGIG</sequence>
<evidence type="ECO:0000256" key="4">
    <source>
        <dbReference type="ARBA" id="ARBA00023163"/>
    </source>
</evidence>
<comment type="similarity">
    <text evidence="1">Belongs to the LysR transcriptional regulatory family.</text>
</comment>
<evidence type="ECO:0000313" key="6">
    <source>
        <dbReference type="EMBL" id="SEG68695.1"/>
    </source>
</evidence>